<dbReference type="Proteomes" id="UP000186817">
    <property type="component" value="Unassembled WGS sequence"/>
</dbReference>
<proteinExistence type="predicted"/>
<sequence length="191" mass="21119">MAGARNSLGFDLRGTCWANMGWAPRDYAYVGGECGQGFMYTLFYRSGGMVDKVLSSVGVVVDSAQLDRCMWNYQTHNDCVKPFDCSRIRVHHKPAHLTEFQECQKMEFHKLLSVKNEASAPTCMPTPWNQLGTGNAWAMTWEALLEKVAPDRREFPGPELLDEHYTAVRSALAGGALLGVSAAALVARSLQ</sequence>
<dbReference type="AlphaFoldDB" id="A0A1Q9DQH5"/>
<name>A0A1Q9DQH5_SYMMI</name>
<accession>A0A1Q9DQH5</accession>
<dbReference type="EMBL" id="LSRX01000434">
    <property type="protein sequence ID" value="OLP97405.1"/>
    <property type="molecule type" value="Genomic_DNA"/>
</dbReference>
<evidence type="ECO:0000313" key="2">
    <source>
        <dbReference type="Proteomes" id="UP000186817"/>
    </source>
</evidence>
<reference evidence="1 2" key="1">
    <citation type="submission" date="2016-02" db="EMBL/GenBank/DDBJ databases">
        <title>Genome analysis of coral dinoflagellate symbionts highlights evolutionary adaptations to a symbiotic lifestyle.</title>
        <authorList>
            <person name="Aranda M."/>
            <person name="Li Y."/>
            <person name="Liew Y.J."/>
            <person name="Baumgarten S."/>
            <person name="Simakov O."/>
            <person name="Wilson M."/>
            <person name="Piel J."/>
            <person name="Ashoor H."/>
            <person name="Bougouffa S."/>
            <person name="Bajic V.B."/>
            <person name="Ryu T."/>
            <person name="Ravasi T."/>
            <person name="Bayer T."/>
            <person name="Micklem G."/>
            <person name="Kim H."/>
            <person name="Bhak J."/>
            <person name="Lajeunesse T.C."/>
            <person name="Voolstra C.R."/>
        </authorList>
    </citation>
    <scope>NUCLEOTIDE SEQUENCE [LARGE SCALE GENOMIC DNA]</scope>
    <source>
        <strain evidence="1 2">CCMP2467</strain>
    </source>
</reference>
<protein>
    <submittedName>
        <fullName evidence="1">Uncharacterized protein</fullName>
    </submittedName>
</protein>
<gene>
    <name evidence="1" type="ORF">AK812_SmicGene20266</name>
</gene>
<evidence type="ECO:0000313" key="1">
    <source>
        <dbReference type="EMBL" id="OLP97405.1"/>
    </source>
</evidence>
<organism evidence="1 2">
    <name type="scientific">Symbiodinium microadriaticum</name>
    <name type="common">Dinoflagellate</name>
    <name type="synonym">Zooxanthella microadriatica</name>
    <dbReference type="NCBI Taxonomy" id="2951"/>
    <lineage>
        <taxon>Eukaryota</taxon>
        <taxon>Sar</taxon>
        <taxon>Alveolata</taxon>
        <taxon>Dinophyceae</taxon>
        <taxon>Suessiales</taxon>
        <taxon>Symbiodiniaceae</taxon>
        <taxon>Symbiodinium</taxon>
    </lineage>
</organism>
<comment type="caution">
    <text evidence="1">The sequence shown here is derived from an EMBL/GenBank/DDBJ whole genome shotgun (WGS) entry which is preliminary data.</text>
</comment>
<keyword evidence="2" id="KW-1185">Reference proteome</keyword>